<dbReference type="RefSeq" id="XP_017024567.1">
    <property type="nucleotide sequence ID" value="XM_017169078.3"/>
</dbReference>
<dbReference type="SUPFAM" id="SSF50923">
    <property type="entry name" value="Hemopexin-like domain"/>
    <property type="match status" value="1"/>
</dbReference>
<feature type="binding site" evidence="14">
    <location>
        <position position="234"/>
    </location>
    <ligand>
        <name>Ca(2+)</name>
        <dbReference type="ChEBI" id="CHEBI:29108"/>
        <label>3</label>
    </ligand>
</feature>
<dbReference type="Pfam" id="PF01471">
    <property type="entry name" value="PG_binding_1"/>
    <property type="match status" value="1"/>
</dbReference>
<keyword evidence="4" id="KW-0732">Signal</keyword>
<keyword evidence="6" id="KW-0378">Hydrolase</keyword>
<keyword evidence="8 14" id="KW-0106">Calcium</keyword>
<keyword evidence="7 13" id="KW-0862">Zinc</keyword>
<comment type="cofactor">
    <cofactor evidence="14">
        <name>Ca(2+)</name>
        <dbReference type="ChEBI" id="CHEBI:29108"/>
    </cofactor>
    <text evidence="14">Can bind about 5 Ca(2+) ions per subunit.</text>
</comment>
<evidence type="ECO:0000256" key="1">
    <source>
        <dbReference type="ARBA" id="ARBA00010370"/>
    </source>
</evidence>
<dbReference type="InterPro" id="IPR036375">
    <property type="entry name" value="Hemopexin-like_dom_sf"/>
</dbReference>
<feature type="short sequence motif" description="Cysteine switch" evidence="16">
    <location>
        <begin position="142"/>
        <end position="150"/>
    </location>
</feature>
<dbReference type="GO" id="GO:0008270">
    <property type="term" value="F:zinc ion binding"/>
    <property type="evidence" value="ECO:0007669"/>
    <property type="project" value="InterPro"/>
</dbReference>
<dbReference type="Proteomes" id="UP001652661">
    <property type="component" value="Chromosome 2R"/>
</dbReference>
<dbReference type="GO" id="GO:0005615">
    <property type="term" value="C:extracellular space"/>
    <property type="evidence" value="ECO:0007669"/>
    <property type="project" value="TreeGrafter"/>
</dbReference>
<accession>A0A6P4I6K6</accession>
<feature type="binding site" evidence="14">
    <location>
        <position position="452"/>
    </location>
    <ligand>
        <name>Ca(2+)</name>
        <dbReference type="ChEBI" id="CHEBI:29108"/>
        <label>5</label>
    </ligand>
</feature>
<feature type="repeat" description="Hemopexin" evidence="17">
    <location>
        <begin position="496"/>
        <end position="545"/>
    </location>
</feature>
<dbReference type="InterPro" id="IPR001818">
    <property type="entry name" value="Pept_M10_metallopeptidase"/>
</dbReference>
<evidence type="ECO:0000256" key="2">
    <source>
        <dbReference type="ARBA" id="ARBA00022670"/>
    </source>
</evidence>
<comment type="cofactor">
    <cofactor evidence="14">
        <name>Zn(2+)</name>
        <dbReference type="ChEBI" id="CHEBI:29105"/>
    </cofactor>
    <text evidence="14">Binds 2 Zn(2+) ions per subunit.</text>
</comment>
<evidence type="ECO:0000256" key="16">
    <source>
        <dbReference type="PIRSR" id="PIRSR621190-5"/>
    </source>
</evidence>
<dbReference type="PRINTS" id="PR00138">
    <property type="entry name" value="MATRIXIN"/>
</dbReference>
<dbReference type="Gene3D" id="3.40.390.10">
    <property type="entry name" value="Collagenase (Catalytic Domain)"/>
    <property type="match status" value="1"/>
</dbReference>
<evidence type="ECO:0000256" key="6">
    <source>
        <dbReference type="ARBA" id="ARBA00022801"/>
    </source>
</evidence>
<feature type="binding site" evidence="14">
    <location>
        <position position="257"/>
    </location>
    <ligand>
        <name>Ca(2+)</name>
        <dbReference type="ChEBI" id="CHEBI:29108"/>
        <label>3</label>
    </ligand>
</feature>
<dbReference type="InterPro" id="IPR021190">
    <property type="entry name" value="Pept_M10A"/>
</dbReference>
<dbReference type="InterPro" id="IPR002477">
    <property type="entry name" value="Peptidoglycan-bd-like"/>
</dbReference>
<evidence type="ECO:0000256" key="8">
    <source>
        <dbReference type="ARBA" id="ARBA00022837"/>
    </source>
</evidence>
<evidence type="ECO:0000313" key="21">
    <source>
        <dbReference type="RefSeq" id="XP_017024567.1"/>
    </source>
</evidence>
<feature type="binding site" evidence="14">
    <location>
        <position position="499"/>
    </location>
    <ligand>
        <name>Ca(2+)</name>
        <dbReference type="ChEBI" id="CHEBI:29108"/>
        <label>4</label>
    </ligand>
</feature>
<evidence type="ECO:0000256" key="7">
    <source>
        <dbReference type="ARBA" id="ARBA00022833"/>
    </source>
</evidence>
<keyword evidence="11" id="KW-1015">Disulfide bond</keyword>
<feature type="binding site" evidence="14">
    <location>
        <position position="254"/>
    </location>
    <ligand>
        <name>Ca(2+)</name>
        <dbReference type="ChEBI" id="CHEBI:29108"/>
        <label>3</label>
    </ligand>
</feature>
<dbReference type="SMART" id="SM00120">
    <property type="entry name" value="HX"/>
    <property type="match status" value="4"/>
</dbReference>
<dbReference type="InterPro" id="IPR018486">
    <property type="entry name" value="Hemopexin_CS"/>
</dbReference>
<reference evidence="21" key="2">
    <citation type="submission" date="2025-08" db="UniProtKB">
        <authorList>
            <consortium name="RefSeq"/>
        </authorList>
    </citation>
    <scope>IDENTIFICATION</scope>
    <source>
        <strain evidence="21">14028-0561.14</strain>
        <tissue evidence="21">Whole fly</tissue>
    </source>
</reference>
<dbReference type="InterPro" id="IPR000585">
    <property type="entry name" value="Hemopexin-like_dom"/>
</dbReference>
<feature type="binding site" evidence="14">
    <location>
        <position position="293"/>
    </location>
    <ligand>
        <name>Zn(2+)</name>
        <dbReference type="ChEBI" id="CHEBI:29105"/>
        <label>2</label>
        <note>catalytic</note>
    </ligand>
</feature>
<dbReference type="InterPro" id="IPR036365">
    <property type="entry name" value="PGBD-like_sf"/>
</dbReference>
<feature type="repeat" description="Hemopexin" evidence="17">
    <location>
        <begin position="354"/>
        <end position="399"/>
    </location>
</feature>
<dbReference type="SUPFAM" id="SSF55486">
    <property type="entry name" value="Metalloproteases ('zincins'), catalytic domain"/>
    <property type="match status" value="1"/>
</dbReference>
<dbReference type="GO" id="GO:0030198">
    <property type="term" value="P:extracellular matrix organization"/>
    <property type="evidence" value="ECO:0007669"/>
    <property type="project" value="TreeGrafter"/>
</dbReference>
<keyword evidence="9 21" id="KW-0482">Metalloprotease</keyword>
<feature type="region of interest" description="Disordered" evidence="18">
    <location>
        <begin position="325"/>
        <end position="346"/>
    </location>
</feature>
<dbReference type="OrthoDB" id="406838at2759"/>
<dbReference type="GO" id="GO:0006508">
    <property type="term" value="P:proteolysis"/>
    <property type="evidence" value="ECO:0007669"/>
    <property type="project" value="UniProtKB-KW"/>
</dbReference>
<evidence type="ECO:0000256" key="3">
    <source>
        <dbReference type="ARBA" id="ARBA00022723"/>
    </source>
</evidence>
<dbReference type="InterPro" id="IPR033739">
    <property type="entry name" value="M10A_MMP"/>
</dbReference>
<dbReference type="FunFam" id="3.40.390.10:FF:000022">
    <property type="entry name" value="Matrix metalloproteinase 1, isoform C"/>
    <property type="match status" value="1"/>
</dbReference>
<keyword evidence="20" id="KW-1185">Reference proteome</keyword>
<feature type="binding site" evidence="13">
    <location>
        <position position="285"/>
    </location>
    <ligand>
        <name>Zn(2+)</name>
        <dbReference type="ChEBI" id="CHEBI:29105"/>
        <label>2</label>
        <note>catalytic</note>
    </ligand>
</feature>
<gene>
    <name evidence="21" type="primary">Mmp1</name>
</gene>
<keyword evidence="5" id="KW-0677">Repeat</keyword>
<feature type="region of interest" description="Disordered" evidence="18">
    <location>
        <begin position="558"/>
        <end position="602"/>
    </location>
</feature>
<evidence type="ECO:0000313" key="20">
    <source>
        <dbReference type="Proteomes" id="UP001652661"/>
    </source>
</evidence>
<evidence type="ECO:0000256" key="17">
    <source>
        <dbReference type="PROSITE-ProRule" id="PRU01011"/>
    </source>
</evidence>
<feature type="binding site" evidence="14">
    <location>
        <position position="406"/>
    </location>
    <ligand>
        <name>Ca(2+)</name>
        <dbReference type="ChEBI" id="CHEBI:29108"/>
        <label>5</label>
    </ligand>
</feature>
<dbReference type="Pfam" id="PF00045">
    <property type="entry name" value="Hemopexin"/>
    <property type="match status" value="4"/>
</dbReference>
<name>A0A6P4I6K6_DROKI</name>
<feature type="binding site" evidence="14">
    <location>
        <position position="250"/>
    </location>
    <ligand>
        <name>Ca(2+)</name>
        <dbReference type="ChEBI" id="CHEBI:29108"/>
        <label>2</label>
    </ligand>
</feature>
<evidence type="ECO:0000256" key="15">
    <source>
        <dbReference type="PIRSR" id="PIRSR621190-4"/>
    </source>
</evidence>
<dbReference type="PANTHER" id="PTHR10201:SF291">
    <property type="entry name" value="MATRIX METALLOPROTEINASE 1, ISOFORM C-RELATED"/>
    <property type="match status" value="1"/>
</dbReference>
<feature type="repeat" description="Hemopexin" evidence="17">
    <location>
        <begin position="400"/>
        <end position="445"/>
    </location>
</feature>
<dbReference type="InterPro" id="IPR006026">
    <property type="entry name" value="Peptidase_Metallo"/>
</dbReference>
<feature type="binding site" evidence="14">
    <location>
        <position position="248"/>
    </location>
    <ligand>
        <name>Ca(2+)</name>
        <dbReference type="ChEBI" id="CHEBI:29108"/>
        <label>2</label>
    </ligand>
</feature>
<keyword evidence="3 13" id="KW-0479">Metal-binding</keyword>
<feature type="binding site" evidence="14">
    <location>
        <position position="233"/>
    </location>
    <ligand>
        <name>Ca(2+)</name>
        <dbReference type="ChEBI" id="CHEBI:29108"/>
        <label>3</label>
    </ligand>
</feature>
<keyword evidence="10" id="KW-0865">Zymogen</keyword>
<feature type="binding site" evidence="14">
    <location>
        <position position="241"/>
    </location>
    <ligand>
        <name>Zn(2+)</name>
        <dbReference type="ChEBI" id="CHEBI:29105"/>
        <label>1</label>
    </ligand>
</feature>
<evidence type="ECO:0000256" key="4">
    <source>
        <dbReference type="ARBA" id="ARBA00022729"/>
    </source>
</evidence>
<feature type="binding site" evidence="13">
    <location>
        <position position="279"/>
    </location>
    <ligand>
        <name>Zn(2+)</name>
        <dbReference type="ChEBI" id="CHEBI:29105"/>
        <label>2</label>
        <note>catalytic</note>
    </ligand>
</feature>
<feature type="binding site" evidence="14">
    <location>
        <position position="252"/>
    </location>
    <ligand>
        <name>Zn(2+)</name>
        <dbReference type="ChEBI" id="CHEBI:29105"/>
        <label>1</label>
    </ligand>
</feature>
<feature type="binding site" description="in inhibited form" evidence="14">
    <location>
        <position position="144"/>
    </location>
    <ligand>
        <name>Zn(2+)</name>
        <dbReference type="ChEBI" id="CHEBI:29105"/>
        <label>2</label>
        <note>catalytic</note>
    </ligand>
</feature>
<dbReference type="FunFam" id="2.110.10.10:FF:000007">
    <property type="entry name" value="stromelysin-3 isoform X2"/>
    <property type="match status" value="1"/>
</dbReference>
<feature type="compositionally biased region" description="Polar residues" evidence="18">
    <location>
        <begin position="325"/>
        <end position="339"/>
    </location>
</feature>
<dbReference type="PROSITE" id="PS00024">
    <property type="entry name" value="HEMOPEXIN"/>
    <property type="match status" value="1"/>
</dbReference>
<dbReference type="GO" id="GO:0004222">
    <property type="term" value="F:metalloendopeptidase activity"/>
    <property type="evidence" value="ECO:0007669"/>
    <property type="project" value="InterPro"/>
</dbReference>
<evidence type="ECO:0000256" key="11">
    <source>
        <dbReference type="ARBA" id="ARBA00023157"/>
    </source>
</evidence>
<dbReference type="GO" id="GO:0031012">
    <property type="term" value="C:extracellular matrix"/>
    <property type="evidence" value="ECO:0007669"/>
    <property type="project" value="InterPro"/>
</dbReference>
<reference evidence="20" key="1">
    <citation type="submission" date="2025-05" db="UniProtKB">
        <authorList>
            <consortium name="RefSeq"/>
        </authorList>
    </citation>
    <scope>NUCLEOTIDE SEQUENCE [LARGE SCALE GENOMIC DNA]</scope>
    <source>
        <strain evidence="20">14028-0561.14</strain>
    </source>
</reference>
<organism evidence="20 21">
    <name type="scientific">Drosophila kikkawai</name>
    <name type="common">Fruit fly</name>
    <dbReference type="NCBI Taxonomy" id="30033"/>
    <lineage>
        <taxon>Eukaryota</taxon>
        <taxon>Metazoa</taxon>
        <taxon>Ecdysozoa</taxon>
        <taxon>Arthropoda</taxon>
        <taxon>Hexapoda</taxon>
        <taxon>Insecta</taxon>
        <taxon>Pterygota</taxon>
        <taxon>Neoptera</taxon>
        <taxon>Endopterygota</taxon>
        <taxon>Diptera</taxon>
        <taxon>Brachycera</taxon>
        <taxon>Muscomorpha</taxon>
        <taxon>Ephydroidea</taxon>
        <taxon>Drosophilidae</taxon>
        <taxon>Drosophila</taxon>
        <taxon>Sophophora</taxon>
    </lineage>
</organism>
<dbReference type="CDD" id="cd00094">
    <property type="entry name" value="HX"/>
    <property type="match status" value="1"/>
</dbReference>
<feature type="binding site" evidence="14">
    <location>
        <position position="404"/>
    </location>
    <ligand>
        <name>Ca(2+)</name>
        <dbReference type="ChEBI" id="CHEBI:29108"/>
        <label>4</label>
    </ligand>
</feature>
<feature type="modified residue" description="Phosphotyrosine; by PKDCC" evidence="15">
    <location>
        <position position="434"/>
    </location>
</feature>
<proteinExistence type="inferred from homology"/>
<sequence length="635" mass="70605">MQIPLRNFTLSGCDIKFKVPQSKWNYMTITKGTTIHNRSNHSNSKSNNSNKMTNCQSSVFIVVGTLLSILAAAQAAPVSTTTQAEIYLSQFGYLPASARNPASSGLHDQQTWVSAIEEFQNFAGLNITGELDAETMKLMSLPRCGVRDRVGAGEGRSKRYALQGSRWRVKNLTYKISKYPKRLKRVDVDAEIGRAFAVWSEDTDLTFTRKTSGPVHIEIKFVESEHGDGDAFDGQGGTLAHAFFPVFGGDAHFDDAELWTIGSPRGTNLFQVAAHEFGHSLGLSHSDQSSALMAPFYRGFEPVFKLDEDDKAAIQSLYGRKTNQLRPTNFYPPTTQRPSFSPPKVPLDDSICKDSKVDTLFNSAQGETYAFKGDKYYKLTTDSVEEGYPQLISKGWPGLPSNIDAAFTYKNGKTYFFKGTQYWRYQGRQMDGVYPKEISEGFTGIPDHLDAAMVWGGNGKIYFFKGSKFWRFDPAKRPPVKASYPKPISNWEGVPNNLDAALKYTNGYTYFFKGDKYYRFHDARFSVDTATPPFPRPTAHWWFGCKNTPSSTGNIVEGSDSEFEQHSQIPHADDGNGDFDAAVGDHQSNDEPFEPETAERTGNGAMSLNQLTSNSAVSTVITTILMCLVSKFIVS</sequence>
<evidence type="ECO:0000256" key="10">
    <source>
        <dbReference type="ARBA" id="ARBA00023145"/>
    </source>
</evidence>
<dbReference type="Gene3D" id="2.110.10.10">
    <property type="entry name" value="Hemopexin-like domain"/>
    <property type="match status" value="1"/>
</dbReference>
<evidence type="ECO:0000259" key="19">
    <source>
        <dbReference type="SMART" id="SM00235"/>
    </source>
</evidence>
<feature type="binding site" evidence="13">
    <location>
        <position position="275"/>
    </location>
    <ligand>
        <name>Zn(2+)</name>
        <dbReference type="ChEBI" id="CHEBI:29105"/>
        <label>2</label>
        <note>catalytic</note>
    </ligand>
</feature>
<dbReference type="InterPro" id="IPR024079">
    <property type="entry name" value="MetalloPept_cat_dom_sf"/>
</dbReference>
<evidence type="ECO:0000256" key="12">
    <source>
        <dbReference type="PIRSR" id="PIRSR001191-1"/>
    </source>
</evidence>
<dbReference type="AlphaFoldDB" id="A0A6P4I6K6"/>
<dbReference type="GO" id="GO:0030574">
    <property type="term" value="P:collagen catabolic process"/>
    <property type="evidence" value="ECO:0007669"/>
    <property type="project" value="TreeGrafter"/>
</dbReference>
<feature type="repeat" description="Hemopexin" evidence="17">
    <location>
        <begin position="446"/>
        <end position="495"/>
    </location>
</feature>
<feature type="domain" description="Peptidase metallopeptidase" evidence="19">
    <location>
        <begin position="163"/>
        <end position="320"/>
    </location>
</feature>
<protein>
    <submittedName>
        <fullName evidence="21">Matrix metalloproteinase-14 isoform X1</fullName>
    </submittedName>
</protein>
<dbReference type="SUPFAM" id="SSF47090">
    <property type="entry name" value="PGBD-like"/>
    <property type="match status" value="1"/>
</dbReference>
<dbReference type="CDD" id="cd04278">
    <property type="entry name" value="ZnMc_MMP"/>
    <property type="match status" value="1"/>
</dbReference>
<dbReference type="SMART" id="SM00235">
    <property type="entry name" value="ZnMc"/>
    <property type="match status" value="1"/>
</dbReference>
<dbReference type="InterPro" id="IPR018487">
    <property type="entry name" value="Hemopexin-like_repeat"/>
</dbReference>
<dbReference type="PANTHER" id="PTHR10201">
    <property type="entry name" value="MATRIX METALLOPROTEINASE"/>
    <property type="match status" value="1"/>
</dbReference>
<feature type="binding site" evidence="14">
    <location>
        <position position="255"/>
    </location>
    <ligand>
        <name>Ca(2+)</name>
        <dbReference type="ChEBI" id="CHEBI:29108"/>
        <label>1</label>
    </ligand>
</feature>
<keyword evidence="2" id="KW-0645">Protease</keyword>
<feature type="binding site" evidence="14">
    <location>
        <position position="226"/>
    </location>
    <ligand>
        <name>Zn(2+)</name>
        <dbReference type="ChEBI" id="CHEBI:29105"/>
        <label>1</label>
    </ligand>
</feature>
<dbReference type="Pfam" id="PF00413">
    <property type="entry name" value="Peptidase_M10"/>
    <property type="match status" value="1"/>
</dbReference>
<dbReference type="PROSITE" id="PS51642">
    <property type="entry name" value="HEMOPEXIN_2"/>
    <property type="match status" value="4"/>
</dbReference>
<feature type="active site" evidence="12">
    <location>
        <position position="276"/>
    </location>
</feature>
<evidence type="ECO:0000256" key="14">
    <source>
        <dbReference type="PIRSR" id="PIRSR621190-2"/>
    </source>
</evidence>
<evidence type="ECO:0000256" key="9">
    <source>
        <dbReference type="ARBA" id="ARBA00023049"/>
    </source>
</evidence>
<evidence type="ECO:0000256" key="5">
    <source>
        <dbReference type="ARBA" id="ARBA00022737"/>
    </source>
</evidence>
<dbReference type="OMA" id="DAEQWTI"/>
<evidence type="ECO:0000256" key="13">
    <source>
        <dbReference type="PIRSR" id="PIRSR001191-2"/>
    </source>
</evidence>
<feature type="binding site" evidence="14">
    <location>
        <position position="228"/>
    </location>
    <ligand>
        <name>Zn(2+)</name>
        <dbReference type="ChEBI" id="CHEBI:29105"/>
        <label>1</label>
    </ligand>
</feature>
<evidence type="ECO:0000256" key="18">
    <source>
        <dbReference type="SAM" id="MobiDB-lite"/>
    </source>
</evidence>
<feature type="binding site" evidence="14">
    <location>
        <position position="257"/>
    </location>
    <ligand>
        <name>Ca(2+)</name>
        <dbReference type="ChEBI" id="CHEBI:29108"/>
        <label>1</label>
    </ligand>
</feature>
<comment type="similarity">
    <text evidence="1">Belongs to the peptidase M10A family.</text>
</comment>
<dbReference type="PIRSF" id="PIRSF001191">
    <property type="entry name" value="Peptidase_M10A_matrix"/>
    <property type="match status" value="1"/>
</dbReference>